<organism evidence="6 7">
    <name type="scientific">Anguilla anguilla</name>
    <name type="common">European freshwater eel</name>
    <name type="synonym">Muraena anguilla</name>
    <dbReference type="NCBI Taxonomy" id="7936"/>
    <lineage>
        <taxon>Eukaryota</taxon>
        <taxon>Metazoa</taxon>
        <taxon>Chordata</taxon>
        <taxon>Craniata</taxon>
        <taxon>Vertebrata</taxon>
        <taxon>Euteleostomi</taxon>
        <taxon>Actinopterygii</taxon>
        <taxon>Neopterygii</taxon>
        <taxon>Teleostei</taxon>
        <taxon>Anguilliformes</taxon>
        <taxon>Anguillidae</taxon>
        <taxon>Anguilla</taxon>
    </lineage>
</organism>
<dbReference type="PANTHER" id="PTHR23179:SF28">
    <property type="entry name" value="RHO GTPASE-ACTIVATING PROTEIN 20"/>
    <property type="match status" value="1"/>
</dbReference>
<evidence type="ECO:0000259" key="5">
    <source>
        <dbReference type="PROSITE" id="PS50238"/>
    </source>
</evidence>
<reference evidence="6" key="1">
    <citation type="submission" date="2021-01" db="EMBL/GenBank/DDBJ databases">
        <title>A chromosome-scale assembly of European eel, Anguilla anguilla.</title>
        <authorList>
            <person name="Henkel C."/>
            <person name="Jong-Raadsen S.A."/>
            <person name="Dufour S."/>
            <person name="Weltzien F.-A."/>
            <person name="Palstra A.P."/>
            <person name="Pelster B."/>
            <person name="Spaink H.P."/>
            <person name="Van Den Thillart G.E."/>
            <person name="Jansen H."/>
            <person name="Zahm M."/>
            <person name="Klopp C."/>
            <person name="Cedric C."/>
            <person name="Louis A."/>
            <person name="Berthelot C."/>
            <person name="Parey E."/>
            <person name="Roest Crollius H."/>
            <person name="Montfort J."/>
            <person name="Robinson-Rechavi M."/>
            <person name="Bucao C."/>
            <person name="Bouchez O."/>
            <person name="Gislard M."/>
            <person name="Lluch J."/>
            <person name="Milhes M."/>
            <person name="Lampietro C."/>
            <person name="Lopez Roques C."/>
            <person name="Donnadieu C."/>
            <person name="Braasch I."/>
            <person name="Desvignes T."/>
            <person name="Postlethwait J."/>
            <person name="Bobe J."/>
            <person name="Guiguen Y."/>
            <person name="Dirks R."/>
        </authorList>
    </citation>
    <scope>NUCLEOTIDE SEQUENCE</scope>
    <source>
        <strain evidence="6">Tag_6206</strain>
        <tissue evidence="6">Liver</tissue>
    </source>
</reference>
<feature type="region of interest" description="Disordered" evidence="3">
    <location>
        <begin position="535"/>
        <end position="554"/>
    </location>
</feature>
<dbReference type="Proteomes" id="UP001044222">
    <property type="component" value="Unassembled WGS sequence"/>
</dbReference>
<evidence type="ECO:0008006" key="8">
    <source>
        <dbReference type="Google" id="ProtNLM"/>
    </source>
</evidence>
<dbReference type="PROSITE" id="PS50238">
    <property type="entry name" value="RHOGAP"/>
    <property type="match status" value="1"/>
</dbReference>
<feature type="compositionally biased region" description="Pro residues" evidence="3">
    <location>
        <begin position="786"/>
        <end position="797"/>
    </location>
</feature>
<accession>A0A9D3MPB6</accession>
<evidence type="ECO:0000259" key="4">
    <source>
        <dbReference type="PROSITE" id="PS50200"/>
    </source>
</evidence>
<feature type="domain" description="Rho-GAP" evidence="5">
    <location>
        <begin position="217"/>
        <end position="406"/>
    </location>
</feature>
<dbReference type="InterPro" id="IPR008936">
    <property type="entry name" value="Rho_GTPase_activation_prot"/>
</dbReference>
<dbReference type="Gene3D" id="3.10.20.90">
    <property type="entry name" value="Phosphatidylinositol 3-kinase Catalytic Subunit, Chain A, domain 1"/>
    <property type="match status" value="1"/>
</dbReference>
<dbReference type="AlphaFoldDB" id="A0A9D3MPB6"/>
<dbReference type="EMBL" id="JAFIRN010000003">
    <property type="protein sequence ID" value="KAG5852335.1"/>
    <property type="molecule type" value="Genomic_DNA"/>
</dbReference>
<dbReference type="InterPro" id="IPR047886">
    <property type="entry name" value="ARHGAP20-like_RhoGAP"/>
</dbReference>
<dbReference type="PROSITE" id="PS50200">
    <property type="entry name" value="RA"/>
    <property type="match status" value="1"/>
</dbReference>
<feature type="region of interest" description="Disordered" evidence="3">
    <location>
        <begin position="569"/>
        <end position="733"/>
    </location>
</feature>
<dbReference type="Pfam" id="PF00788">
    <property type="entry name" value="RA"/>
    <property type="match status" value="1"/>
</dbReference>
<dbReference type="FunFam" id="1.10.555.10:FF:000025">
    <property type="entry name" value="Rho GTPase-activating protein 20"/>
    <property type="match status" value="1"/>
</dbReference>
<feature type="compositionally biased region" description="Low complexity" evidence="3">
    <location>
        <begin position="597"/>
        <end position="627"/>
    </location>
</feature>
<name>A0A9D3MPB6_ANGAN</name>
<protein>
    <recommendedName>
        <fullName evidence="8">Rho-GAP domain-containing protein</fullName>
    </recommendedName>
</protein>
<feature type="compositionally biased region" description="Low complexity" evidence="3">
    <location>
        <begin position="535"/>
        <end position="550"/>
    </location>
</feature>
<keyword evidence="1" id="KW-0343">GTPase activation</keyword>
<dbReference type="PANTHER" id="PTHR23179">
    <property type="entry name" value="T-CELL ACTIVATION RHO GTPASE ACTIVATING PROTEIN-RELATED"/>
    <property type="match status" value="1"/>
</dbReference>
<dbReference type="CDD" id="cd17115">
    <property type="entry name" value="RA_RHG20"/>
    <property type="match status" value="1"/>
</dbReference>
<dbReference type="SUPFAM" id="SSF48350">
    <property type="entry name" value="GTPase activation domain, GAP"/>
    <property type="match status" value="1"/>
</dbReference>
<evidence type="ECO:0000256" key="1">
    <source>
        <dbReference type="ARBA" id="ARBA00022468"/>
    </source>
</evidence>
<dbReference type="GO" id="GO:0035023">
    <property type="term" value="P:regulation of Rho protein signal transduction"/>
    <property type="evidence" value="ECO:0007669"/>
    <property type="project" value="InterPro"/>
</dbReference>
<dbReference type="InterPro" id="IPR000198">
    <property type="entry name" value="RhoGAP_dom"/>
</dbReference>
<dbReference type="SMART" id="SM00324">
    <property type="entry name" value="RhoGAP"/>
    <property type="match status" value="1"/>
</dbReference>
<comment type="caution">
    <text evidence="6">The sequence shown here is derived from an EMBL/GenBank/DDBJ whole genome shotgun (WGS) entry which is preliminary data.</text>
</comment>
<proteinExistence type="predicted"/>
<sequence length="926" mass="102332">MCDFGFHIFVFSPSSVEQKEKWFSFIKSQIKEEKEKDDPETIPLKIFAKDIGNCAYAKTLTVSHTDCATQVIAMALQQFGISGCVKDYQLWVSSKKDDPPYPLIGHEFPFSIKMSHIRDHGLQNGGGKETVTPPDLQGMLLLERLPLNTQCQFILKPSRVAVEQPVLDGGQKPFRRKRSIMAWAFWRGSSSQLDGLPASPTLPTSPTSPTSKQLFGLPLSAVCKGDALPKSIMDMLALLYQEGPFTRGIFRRSASVKACREVRDRLNSGDEDVTLTCESTFVTGAVFKDFLRHIPGSLLSQDLYEQWVEVMEQAGEEEEERVQAVQRLVQLLPPENQLLLGHLLAVLHCIHRHSHHNQMNSFNLSVCIAPSMLWAPNPCSPSMESEGTKKVSEVVRFLIEHCCEVLGEDIASLFGRFPERASSREHGSDMSSFQLNDSSYDSLENELNEDGGSPLQSLRLHKGKQENRSRDSVLTLSDDCDLDSSCLELPPLARPRKFTSATQQPPPRALRDGPAPEPDAPPPRWQRRCSEPALSLPLSSHAPSSTSHLPVSRKSSYDAVTNCNVFGEERDLSRGGGAGEVSRGVPPPPLCRKPKHPSSALRLDTSLSSLSSPATSPSGSSMSSLDSAFSQGSADYTIHHAPRTQGHPLCSPTSGSAPSSESHDWSQHRGTHGFHPNTRELLLFPQQQDKDGGREGEEGEEVEEEEEEEGQRDPGGLAGDLPRRRSCSPPSYQQVALKVQRYRSPCYRVRDRGLMAREVRSPHATPPCAVFYGQATSSLSLQKEQPQPPVPPAPPTPLTDGPRRRASEPSVLRLGKPSTTHLNTRRGSLMATACAGQDLQNSGLKVSDVEPHRNPEPRFCLSPSTTRALRDYFFTATATDTGDTLKRSQEVASALVQGKREWQARRCSDPRFDDFEQMLFGEESYV</sequence>
<keyword evidence="7" id="KW-1185">Reference proteome</keyword>
<gene>
    <name evidence="6" type="ORF">ANANG_G00061300</name>
</gene>
<feature type="region of interest" description="Disordered" evidence="3">
    <location>
        <begin position="442"/>
        <end position="473"/>
    </location>
</feature>
<dbReference type="GO" id="GO:0007165">
    <property type="term" value="P:signal transduction"/>
    <property type="evidence" value="ECO:0007669"/>
    <property type="project" value="InterPro"/>
</dbReference>
<dbReference type="Pfam" id="PF00620">
    <property type="entry name" value="RhoGAP"/>
    <property type="match status" value="1"/>
</dbReference>
<dbReference type="InterPro" id="IPR000159">
    <property type="entry name" value="RA_dom"/>
</dbReference>
<feature type="compositionally biased region" description="Acidic residues" evidence="3">
    <location>
        <begin position="697"/>
        <end position="710"/>
    </location>
</feature>
<dbReference type="SUPFAM" id="SSF54236">
    <property type="entry name" value="Ubiquitin-like"/>
    <property type="match status" value="1"/>
</dbReference>
<keyword evidence="2" id="KW-0597">Phosphoprotein</keyword>
<dbReference type="GO" id="GO:0005096">
    <property type="term" value="F:GTPase activator activity"/>
    <property type="evidence" value="ECO:0007669"/>
    <property type="project" value="UniProtKB-KW"/>
</dbReference>
<evidence type="ECO:0000256" key="3">
    <source>
        <dbReference type="SAM" id="MobiDB-lite"/>
    </source>
</evidence>
<evidence type="ECO:0000256" key="2">
    <source>
        <dbReference type="ARBA" id="ARBA00022553"/>
    </source>
</evidence>
<evidence type="ECO:0000313" key="7">
    <source>
        <dbReference type="Proteomes" id="UP001044222"/>
    </source>
</evidence>
<dbReference type="CDD" id="cd04402">
    <property type="entry name" value="RhoGAP_ARHGAP20"/>
    <property type="match status" value="1"/>
</dbReference>
<dbReference type="InterPro" id="IPR047888">
    <property type="entry name" value="ARHGAP20_RA"/>
</dbReference>
<dbReference type="Gene3D" id="1.10.555.10">
    <property type="entry name" value="Rho GTPase activation protein"/>
    <property type="match status" value="1"/>
</dbReference>
<feature type="compositionally biased region" description="Pro residues" evidence="3">
    <location>
        <begin position="515"/>
        <end position="524"/>
    </location>
</feature>
<feature type="domain" description="Ras-associating" evidence="4">
    <location>
        <begin position="40"/>
        <end position="147"/>
    </location>
</feature>
<evidence type="ECO:0000313" key="6">
    <source>
        <dbReference type="EMBL" id="KAG5852335.1"/>
    </source>
</evidence>
<feature type="region of interest" description="Disordered" evidence="3">
    <location>
        <begin position="493"/>
        <end position="528"/>
    </location>
</feature>
<feature type="region of interest" description="Disordered" evidence="3">
    <location>
        <begin position="780"/>
        <end position="823"/>
    </location>
</feature>
<feature type="compositionally biased region" description="Low complexity" evidence="3">
    <location>
        <begin position="651"/>
        <end position="660"/>
    </location>
</feature>
<dbReference type="InterPro" id="IPR029071">
    <property type="entry name" value="Ubiquitin-like_domsf"/>
</dbReference>